<dbReference type="EMBL" id="CP042912">
    <property type="protein sequence ID" value="QEG22836.1"/>
    <property type="molecule type" value="Genomic_DNA"/>
</dbReference>
<name>A0A5B9PE43_9BACT</name>
<reference evidence="1 2" key="1">
    <citation type="submission" date="2019-08" db="EMBL/GenBank/DDBJ databases">
        <title>Deep-cultivation of Planctomycetes and their phenomic and genomic characterization uncovers novel biology.</title>
        <authorList>
            <person name="Wiegand S."/>
            <person name="Jogler M."/>
            <person name="Boedeker C."/>
            <person name="Pinto D."/>
            <person name="Vollmers J."/>
            <person name="Rivas-Marin E."/>
            <person name="Kohn T."/>
            <person name="Peeters S.H."/>
            <person name="Heuer A."/>
            <person name="Rast P."/>
            <person name="Oberbeckmann S."/>
            <person name="Bunk B."/>
            <person name="Jeske O."/>
            <person name="Meyerdierks A."/>
            <person name="Storesund J.E."/>
            <person name="Kallscheuer N."/>
            <person name="Luecker S."/>
            <person name="Lage O.M."/>
            <person name="Pohl T."/>
            <person name="Merkel B.J."/>
            <person name="Hornburger P."/>
            <person name="Mueller R.-W."/>
            <person name="Bruemmer F."/>
            <person name="Labrenz M."/>
            <person name="Spormann A.M."/>
            <person name="Op den Camp H."/>
            <person name="Overmann J."/>
            <person name="Amann R."/>
            <person name="Jetten M.S.M."/>
            <person name="Mascher T."/>
            <person name="Medema M.H."/>
            <person name="Devos D.P."/>
            <person name="Kaster A.-K."/>
            <person name="Ovreas L."/>
            <person name="Rohde M."/>
            <person name="Galperin M.Y."/>
            <person name="Jogler C."/>
        </authorList>
    </citation>
    <scope>NUCLEOTIDE SEQUENCE [LARGE SCALE GENOMIC DNA]</scope>
    <source>
        <strain evidence="1 2">FC18</strain>
    </source>
</reference>
<evidence type="ECO:0000313" key="2">
    <source>
        <dbReference type="Proteomes" id="UP000322214"/>
    </source>
</evidence>
<dbReference type="AlphaFoldDB" id="A0A5B9PE43"/>
<accession>A0A5B9PE43</accession>
<sequence>MKLIGYAFETGRIDFPREVNPWAFQMIDSGMKASQKDRIVLDPLQAPIELHSADVNDEEPSWMRSTELLLQSANQIILQYREPGFLRFRKATHDAKQNRTFITLGNQDESNLYALENWGNIRYFFALRRNIINFDITTLITHKKGQGADEKGVQRVELPARMEMVDNVPKMTFDSSGSKATPDIIDWRGTVVEGDTGRYCPDNSYINLTFAQVVRPFTFLHEDRTEFHNHSFTFSGPKMEGLLARTIRNRMRDAANPDLA</sequence>
<proteinExistence type="predicted"/>
<protein>
    <submittedName>
        <fullName evidence="1">Uncharacterized protein</fullName>
    </submittedName>
</protein>
<dbReference type="RefSeq" id="WP_075084305.1">
    <property type="nucleotide sequence ID" value="NZ_CP042912.1"/>
</dbReference>
<dbReference type="KEGG" id="mff:MFFC18_27210"/>
<organism evidence="1 2">
    <name type="scientific">Mariniblastus fucicola</name>
    <dbReference type="NCBI Taxonomy" id="980251"/>
    <lineage>
        <taxon>Bacteria</taxon>
        <taxon>Pseudomonadati</taxon>
        <taxon>Planctomycetota</taxon>
        <taxon>Planctomycetia</taxon>
        <taxon>Pirellulales</taxon>
        <taxon>Pirellulaceae</taxon>
        <taxon>Mariniblastus</taxon>
    </lineage>
</organism>
<gene>
    <name evidence="1" type="ORF">MFFC18_27210</name>
</gene>
<keyword evidence="2" id="KW-1185">Reference proteome</keyword>
<dbReference type="Proteomes" id="UP000322214">
    <property type="component" value="Chromosome"/>
</dbReference>
<evidence type="ECO:0000313" key="1">
    <source>
        <dbReference type="EMBL" id="QEG22836.1"/>
    </source>
</evidence>
<dbReference type="STRING" id="980251.GCA_001642875_01510"/>